<organism evidence="6 7">
    <name type="scientific">Candidatus Raymondbacteria bacterium RIFOXYD12_FULL_49_13</name>
    <dbReference type="NCBI Taxonomy" id="1817890"/>
    <lineage>
        <taxon>Bacteria</taxon>
        <taxon>Raymondiibacteriota</taxon>
    </lineage>
</organism>
<dbReference type="SMART" id="SM00345">
    <property type="entry name" value="HTH_GNTR"/>
    <property type="match status" value="1"/>
</dbReference>
<keyword evidence="4" id="KW-0472">Membrane</keyword>
<reference evidence="6 7" key="1">
    <citation type="journal article" date="2016" name="Nat. Commun.">
        <title>Thousands of microbial genomes shed light on interconnected biogeochemical processes in an aquifer system.</title>
        <authorList>
            <person name="Anantharaman K."/>
            <person name="Brown C.T."/>
            <person name="Hug L.A."/>
            <person name="Sharon I."/>
            <person name="Castelle C.J."/>
            <person name="Probst A.J."/>
            <person name="Thomas B.C."/>
            <person name="Singh A."/>
            <person name="Wilkins M.J."/>
            <person name="Karaoz U."/>
            <person name="Brodie E.L."/>
            <person name="Williams K.H."/>
            <person name="Hubbard S.S."/>
            <person name="Banfield J.F."/>
        </authorList>
    </citation>
    <scope>NUCLEOTIDE SEQUENCE [LARGE SCALE GENOMIC DNA]</scope>
</reference>
<dbReference type="Pfam" id="PF00532">
    <property type="entry name" value="Peripla_BP_1"/>
    <property type="match status" value="1"/>
</dbReference>
<dbReference type="PROSITE" id="PS50949">
    <property type="entry name" value="HTH_GNTR"/>
    <property type="match status" value="1"/>
</dbReference>
<name>A0A1F7FBM2_UNCRA</name>
<dbReference type="AlphaFoldDB" id="A0A1F7FBM2"/>
<keyword evidence="2" id="KW-0238">DNA-binding</keyword>
<sequence>MRYIVFHYFTLILIFMIKYTAIFRALKSDIIAGRYKPDTKLLPVIGLMKMFEASRCTVQHALSLLEKEGLVKGVRSQGIFVRGANDLRLYGRKRKKSDIRKVCVLVARDVMRIASSPYIQQIFEGIGTVLAAHGIRGYLLEALGTRFQEVFREINALEIDGLICVEIDDKTLQKELLQLKLPLINVEHVDVRSPSLMVLADHFHGGELAVKKLRELGHRKIVFLYGHNLKRRVIDETSERRWQGIQSAVKQVGISAFKEFIPMEIPPEEFPGRIRQVLRKYTGRTGYIVLSEQFLNTLKLVVEEAPEVMAPEMDVVAFGFYSAAVKVLNRSVWFCKWDADLMGRRAAEILLKREKVQPRVQLLPMILTRN</sequence>
<evidence type="ECO:0000256" key="1">
    <source>
        <dbReference type="ARBA" id="ARBA00023015"/>
    </source>
</evidence>
<protein>
    <recommendedName>
        <fullName evidence="5">HTH gntR-type domain-containing protein</fullName>
    </recommendedName>
</protein>
<dbReference type="PANTHER" id="PTHR30146:SF109">
    <property type="entry name" value="HTH-TYPE TRANSCRIPTIONAL REGULATOR GALS"/>
    <property type="match status" value="1"/>
</dbReference>
<feature type="transmembrane region" description="Helical" evidence="4">
    <location>
        <begin position="6"/>
        <end position="26"/>
    </location>
</feature>
<dbReference type="SUPFAM" id="SSF46785">
    <property type="entry name" value="Winged helix' DNA-binding domain"/>
    <property type="match status" value="1"/>
</dbReference>
<dbReference type="PANTHER" id="PTHR30146">
    <property type="entry name" value="LACI-RELATED TRANSCRIPTIONAL REPRESSOR"/>
    <property type="match status" value="1"/>
</dbReference>
<gene>
    <name evidence="6" type="ORF">A2519_00650</name>
</gene>
<proteinExistence type="predicted"/>
<evidence type="ECO:0000313" key="7">
    <source>
        <dbReference type="Proteomes" id="UP000179243"/>
    </source>
</evidence>
<dbReference type="GO" id="GO:0000976">
    <property type="term" value="F:transcription cis-regulatory region binding"/>
    <property type="evidence" value="ECO:0007669"/>
    <property type="project" value="TreeGrafter"/>
</dbReference>
<feature type="domain" description="HTH gntR-type" evidence="5">
    <location>
        <begin position="16"/>
        <end position="84"/>
    </location>
</feature>
<evidence type="ECO:0000313" key="6">
    <source>
        <dbReference type="EMBL" id="OGK03897.1"/>
    </source>
</evidence>
<evidence type="ECO:0000256" key="2">
    <source>
        <dbReference type="ARBA" id="ARBA00023125"/>
    </source>
</evidence>
<evidence type="ECO:0000256" key="4">
    <source>
        <dbReference type="SAM" id="Phobius"/>
    </source>
</evidence>
<dbReference type="InterPro" id="IPR028082">
    <property type="entry name" value="Peripla_BP_I"/>
</dbReference>
<keyword evidence="4" id="KW-1133">Transmembrane helix</keyword>
<dbReference type="InterPro" id="IPR000524">
    <property type="entry name" value="Tscrpt_reg_HTH_GntR"/>
</dbReference>
<accession>A0A1F7FBM2</accession>
<dbReference type="Gene3D" id="3.40.50.2300">
    <property type="match status" value="2"/>
</dbReference>
<dbReference type="GO" id="GO:0003700">
    <property type="term" value="F:DNA-binding transcription factor activity"/>
    <property type="evidence" value="ECO:0007669"/>
    <property type="project" value="InterPro"/>
</dbReference>
<keyword evidence="4" id="KW-0812">Transmembrane</keyword>
<keyword evidence="1" id="KW-0805">Transcription regulation</keyword>
<dbReference type="Gene3D" id="1.10.10.10">
    <property type="entry name" value="Winged helix-like DNA-binding domain superfamily/Winged helix DNA-binding domain"/>
    <property type="match status" value="1"/>
</dbReference>
<comment type="caution">
    <text evidence="6">The sequence shown here is derived from an EMBL/GenBank/DDBJ whole genome shotgun (WGS) entry which is preliminary data.</text>
</comment>
<dbReference type="CDD" id="cd07377">
    <property type="entry name" value="WHTH_GntR"/>
    <property type="match status" value="1"/>
</dbReference>
<dbReference type="Pfam" id="PF00392">
    <property type="entry name" value="GntR"/>
    <property type="match status" value="1"/>
</dbReference>
<dbReference type="EMBL" id="MFYX01000080">
    <property type="protein sequence ID" value="OGK03897.1"/>
    <property type="molecule type" value="Genomic_DNA"/>
</dbReference>
<dbReference type="Proteomes" id="UP000179243">
    <property type="component" value="Unassembled WGS sequence"/>
</dbReference>
<dbReference type="SUPFAM" id="SSF53822">
    <property type="entry name" value="Periplasmic binding protein-like I"/>
    <property type="match status" value="1"/>
</dbReference>
<keyword evidence="3" id="KW-0804">Transcription</keyword>
<dbReference type="InterPro" id="IPR001761">
    <property type="entry name" value="Peripla_BP/Lac1_sug-bd_dom"/>
</dbReference>
<dbReference type="InterPro" id="IPR036388">
    <property type="entry name" value="WH-like_DNA-bd_sf"/>
</dbReference>
<dbReference type="InterPro" id="IPR036390">
    <property type="entry name" value="WH_DNA-bd_sf"/>
</dbReference>
<evidence type="ECO:0000256" key="3">
    <source>
        <dbReference type="ARBA" id="ARBA00023163"/>
    </source>
</evidence>
<evidence type="ECO:0000259" key="5">
    <source>
        <dbReference type="PROSITE" id="PS50949"/>
    </source>
</evidence>